<dbReference type="AlphaFoldDB" id="A0A8J3GKU4"/>
<keyword evidence="4" id="KW-1133">Transmembrane helix</keyword>
<dbReference type="Pfam" id="PF04116">
    <property type="entry name" value="FA_hydroxylase"/>
    <property type="match status" value="1"/>
</dbReference>
<accession>A0A8J3GKU4</accession>
<organism evidence="6 7">
    <name type="scientific">Tianweitania populi</name>
    <dbReference type="NCBI Taxonomy" id="1607949"/>
    <lineage>
        <taxon>Bacteria</taxon>
        <taxon>Pseudomonadati</taxon>
        <taxon>Pseudomonadota</taxon>
        <taxon>Alphaproteobacteria</taxon>
        <taxon>Hyphomicrobiales</taxon>
        <taxon>Phyllobacteriaceae</taxon>
        <taxon>Tianweitania</taxon>
    </lineage>
</organism>
<evidence type="ECO:0000256" key="4">
    <source>
        <dbReference type="SAM" id="Phobius"/>
    </source>
</evidence>
<dbReference type="PANTHER" id="PTHR31899">
    <property type="entry name" value="BETA-CAROTENE 3-HYDROXYLASE 1, CHLOROPLASTIC"/>
    <property type="match status" value="1"/>
</dbReference>
<dbReference type="GO" id="GO:0016119">
    <property type="term" value="P:carotene metabolic process"/>
    <property type="evidence" value="ECO:0007669"/>
    <property type="project" value="TreeGrafter"/>
</dbReference>
<feature type="domain" description="Fatty acid hydroxylase" evidence="5">
    <location>
        <begin position="11"/>
        <end position="138"/>
    </location>
</feature>
<keyword evidence="2" id="KW-0125">Carotenoid biosynthesis</keyword>
<gene>
    <name evidence="6" type="ORF">GCM10016234_23780</name>
</gene>
<keyword evidence="4" id="KW-0472">Membrane</keyword>
<evidence type="ECO:0000256" key="1">
    <source>
        <dbReference type="ARBA" id="ARBA00009324"/>
    </source>
</evidence>
<evidence type="ECO:0000256" key="3">
    <source>
        <dbReference type="ARBA" id="ARBA00023002"/>
    </source>
</evidence>
<evidence type="ECO:0000313" key="6">
    <source>
        <dbReference type="EMBL" id="GHD16094.1"/>
    </source>
</evidence>
<dbReference type="GO" id="GO:0005506">
    <property type="term" value="F:iron ion binding"/>
    <property type="evidence" value="ECO:0007669"/>
    <property type="project" value="InterPro"/>
</dbReference>
<evidence type="ECO:0000313" key="7">
    <source>
        <dbReference type="Proteomes" id="UP000630142"/>
    </source>
</evidence>
<sequence length="167" mass="18982">MNIALGLLISLAVVVLMEFGAYALHRWVMHGWGWGWHKSHHEEHDEHHGPFEKNDLYALVFAVAAVALFALGTWVPLLTWIAIGVTAYGVLYFVFHDGLVHQRWLFKKPPRSGYLKRLYQAHRLHHAVDEKDGAVSFGFLYAPPVAELSKTLGERRRTAKPADHTPL</sequence>
<dbReference type="PANTHER" id="PTHR31899:SF9">
    <property type="entry name" value="BETA-CAROTENE 3-HYDROXYLASE 1, CHLOROPLASTIC"/>
    <property type="match status" value="1"/>
</dbReference>
<evidence type="ECO:0000259" key="5">
    <source>
        <dbReference type="Pfam" id="PF04116"/>
    </source>
</evidence>
<dbReference type="EMBL" id="BMZQ01000002">
    <property type="protein sequence ID" value="GHD16094.1"/>
    <property type="molecule type" value="Genomic_DNA"/>
</dbReference>
<proteinExistence type="inferred from homology"/>
<dbReference type="InterPro" id="IPR006694">
    <property type="entry name" value="Fatty_acid_hydroxylase"/>
</dbReference>
<keyword evidence="4" id="KW-0812">Transmembrane</keyword>
<protein>
    <recommendedName>
        <fullName evidence="5">Fatty acid hydroxylase domain-containing protein</fullName>
    </recommendedName>
</protein>
<keyword evidence="3" id="KW-0560">Oxidoreductase</keyword>
<comment type="caution">
    <text evidence="6">The sequence shown here is derived from an EMBL/GenBank/DDBJ whole genome shotgun (WGS) entry which is preliminary data.</text>
</comment>
<evidence type="ECO:0000256" key="2">
    <source>
        <dbReference type="ARBA" id="ARBA00022746"/>
    </source>
</evidence>
<dbReference type="GO" id="GO:0016123">
    <property type="term" value="P:xanthophyll biosynthetic process"/>
    <property type="evidence" value="ECO:0007669"/>
    <property type="project" value="TreeGrafter"/>
</dbReference>
<dbReference type="RefSeq" id="WP_189504100.1">
    <property type="nucleotide sequence ID" value="NZ_BMZQ01000002.1"/>
</dbReference>
<dbReference type="GO" id="GO:0010291">
    <property type="term" value="F:beta-carotene 3-hydroxylase activity"/>
    <property type="evidence" value="ECO:0007669"/>
    <property type="project" value="TreeGrafter"/>
</dbReference>
<keyword evidence="7" id="KW-1185">Reference proteome</keyword>
<feature type="transmembrane region" description="Helical" evidence="4">
    <location>
        <begin position="56"/>
        <end position="72"/>
    </location>
</feature>
<comment type="similarity">
    <text evidence="1">Belongs to the sterol desaturase family.</text>
</comment>
<dbReference type="InterPro" id="IPR045019">
    <property type="entry name" value="BETA-OHASE-like"/>
</dbReference>
<reference evidence="6" key="2">
    <citation type="submission" date="2020-09" db="EMBL/GenBank/DDBJ databases">
        <authorList>
            <person name="Sun Q."/>
            <person name="Kim S."/>
        </authorList>
    </citation>
    <scope>NUCLEOTIDE SEQUENCE</scope>
    <source>
        <strain evidence="6">KCTC 42249</strain>
    </source>
</reference>
<name>A0A8J3GKU4_9HYPH</name>
<reference evidence="6" key="1">
    <citation type="journal article" date="2014" name="Int. J. Syst. Evol. Microbiol.">
        <title>Complete genome sequence of Corynebacterium casei LMG S-19264T (=DSM 44701T), isolated from a smear-ripened cheese.</title>
        <authorList>
            <consortium name="US DOE Joint Genome Institute (JGI-PGF)"/>
            <person name="Walter F."/>
            <person name="Albersmeier A."/>
            <person name="Kalinowski J."/>
            <person name="Ruckert C."/>
        </authorList>
    </citation>
    <scope>NUCLEOTIDE SEQUENCE</scope>
    <source>
        <strain evidence="6">KCTC 42249</strain>
    </source>
</reference>
<dbReference type="Proteomes" id="UP000630142">
    <property type="component" value="Unassembled WGS sequence"/>
</dbReference>